<feature type="transmembrane region" description="Helical" evidence="5">
    <location>
        <begin position="144"/>
        <end position="168"/>
    </location>
</feature>
<evidence type="ECO:0000256" key="4">
    <source>
        <dbReference type="ARBA" id="ARBA00023136"/>
    </source>
</evidence>
<dbReference type="Pfam" id="PF00001">
    <property type="entry name" value="7tm_1"/>
    <property type="match status" value="1"/>
</dbReference>
<keyword evidence="2 5" id="KW-0812">Transmembrane</keyword>
<dbReference type="GO" id="GO:0016020">
    <property type="term" value="C:membrane"/>
    <property type="evidence" value="ECO:0007669"/>
    <property type="project" value="UniProtKB-SubCell"/>
</dbReference>
<accession>A0A7E4ZT69</accession>
<feature type="domain" description="G-protein coupled receptors family 1 profile" evidence="6">
    <location>
        <begin position="47"/>
        <end position="355"/>
    </location>
</feature>
<dbReference type="AlphaFoldDB" id="A0A7E4ZT69"/>
<dbReference type="PROSITE" id="PS50262">
    <property type="entry name" value="G_PROTEIN_RECEP_F1_2"/>
    <property type="match status" value="1"/>
</dbReference>
<keyword evidence="3 5" id="KW-1133">Transmembrane helix</keyword>
<dbReference type="PANTHER" id="PTHR46709">
    <property type="entry name" value="PROTEIN CBG23488-RELATED"/>
    <property type="match status" value="1"/>
</dbReference>
<dbReference type="InterPro" id="IPR000276">
    <property type="entry name" value="GPCR_Rhodpsn"/>
</dbReference>
<dbReference type="PANTHER" id="PTHR46709:SF14">
    <property type="entry name" value="G-PROTEIN COUPLED RECEPTORS FAMILY 1 PROFILE DOMAIN-CONTAINING PROTEIN"/>
    <property type="match status" value="1"/>
</dbReference>
<comment type="subcellular location">
    <subcellularLocation>
        <location evidence="1">Membrane</location>
    </subcellularLocation>
</comment>
<reference evidence="8" key="2">
    <citation type="submission" date="2020-10" db="UniProtKB">
        <authorList>
            <consortium name="WormBaseParasite"/>
        </authorList>
    </citation>
    <scope>IDENTIFICATION</scope>
</reference>
<evidence type="ECO:0000313" key="7">
    <source>
        <dbReference type="Proteomes" id="UP000492821"/>
    </source>
</evidence>
<feature type="transmembrane region" description="Helical" evidence="5">
    <location>
        <begin position="67"/>
        <end position="88"/>
    </location>
</feature>
<evidence type="ECO:0000259" key="6">
    <source>
        <dbReference type="PROSITE" id="PS50262"/>
    </source>
</evidence>
<dbReference type="SUPFAM" id="SSF81321">
    <property type="entry name" value="Family A G protein-coupled receptor-like"/>
    <property type="match status" value="1"/>
</dbReference>
<proteinExistence type="predicted"/>
<evidence type="ECO:0000256" key="5">
    <source>
        <dbReference type="SAM" id="Phobius"/>
    </source>
</evidence>
<keyword evidence="7" id="KW-1185">Reference proteome</keyword>
<feature type="transmembrane region" description="Helical" evidence="5">
    <location>
        <begin position="31"/>
        <end position="55"/>
    </location>
</feature>
<dbReference type="GO" id="GO:0004930">
    <property type="term" value="F:G protein-coupled receptor activity"/>
    <property type="evidence" value="ECO:0007669"/>
    <property type="project" value="InterPro"/>
</dbReference>
<dbReference type="Gene3D" id="1.20.1070.10">
    <property type="entry name" value="Rhodopsin 7-helix transmembrane proteins"/>
    <property type="match status" value="1"/>
</dbReference>
<evidence type="ECO:0000256" key="2">
    <source>
        <dbReference type="ARBA" id="ARBA00022692"/>
    </source>
</evidence>
<feature type="transmembrane region" description="Helical" evidence="5">
    <location>
        <begin position="209"/>
        <end position="231"/>
    </location>
</feature>
<dbReference type="WBParaSite" id="Pan_g16038.t1">
    <property type="protein sequence ID" value="Pan_g16038.t1"/>
    <property type="gene ID" value="Pan_g16038"/>
</dbReference>
<evidence type="ECO:0000256" key="1">
    <source>
        <dbReference type="ARBA" id="ARBA00004370"/>
    </source>
</evidence>
<sequence length="411" mass="46284">MKLVPVNDSVKEESGDIILCGFTEECDIYRFIVISILSLIAAIGLLSNGMLTWIFARYKCSNTPPTLYPTFLAILDGLICFFYILLFGVDVVMGYLKIESLFVIYHTYILPAFVLSKVTQLAIPYLLIFVTLERYAWISPNLKNFCLFSTMGRPISVICCLTVCAVLRSPPLWALTVETFKECPDFFRSLAVAPTEWVLDSQWYAFYDFWLMAFIQTFLPFFVLVSFNIIIVKRLAAVHSSEKQQNAQASPIPQSATNLLATPPKGDSRVRQKRSFSRIRMPAAVRNAVYTTLAIVASYLICNSLHLFLTILERSKSSLLDDKEDPTKASTFYTLLGDTVSALYCLSSATRILIYCKCNPFVKAHVIRIIGRQSEGKWLDYHEKNSFMTSSFSSLTIAKTNLGGEGESVDV</sequence>
<evidence type="ECO:0000256" key="3">
    <source>
        <dbReference type="ARBA" id="ARBA00022989"/>
    </source>
</evidence>
<dbReference type="Proteomes" id="UP000492821">
    <property type="component" value="Unassembled WGS sequence"/>
</dbReference>
<dbReference type="InterPro" id="IPR017452">
    <property type="entry name" value="GPCR_Rhodpsn_7TM"/>
</dbReference>
<reference evidence="7" key="1">
    <citation type="journal article" date="2013" name="Genetics">
        <title>The draft genome and transcriptome of Panagrellus redivivus are shaped by the harsh demands of a free-living lifestyle.</title>
        <authorList>
            <person name="Srinivasan J."/>
            <person name="Dillman A.R."/>
            <person name="Macchietto M.G."/>
            <person name="Heikkinen L."/>
            <person name="Lakso M."/>
            <person name="Fracchia K.M."/>
            <person name="Antoshechkin I."/>
            <person name="Mortazavi A."/>
            <person name="Wong G."/>
            <person name="Sternberg P.W."/>
        </authorList>
    </citation>
    <scope>NUCLEOTIDE SEQUENCE [LARGE SCALE GENOMIC DNA]</scope>
    <source>
        <strain evidence="7">MT8872</strain>
    </source>
</reference>
<feature type="transmembrane region" description="Helical" evidence="5">
    <location>
        <begin position="108"/>
        <end position="132"/>
    </location>
</feature>
<keyword evidence="4 5" id="KW-0472">Membrane</keyword>
<feature type="transmembrane region" description="Helical" evidence="5">
    <location>
        <begin position="288"/>
        <end position="312"/>
    </location>
</feature>
<evidence type="ECO:0000313" key="8">
    <source>
        <dbReference type="WBParaSite" id="Pan_g16038.t1"/>
    </source>
</evidence>
<name>A0A7E4ZT69_PANRE</name>
<organism evidence="7 8">
    <name type="scientific">Panagrellus redivivus</name>
    <name type="common">Microworm</name>
    <dbReference type="NCBI Taxonomy" id="6233"/>
    <lineage>
        <taxon>Eukaryota</taxon>
        <taxon>Metazoa</taxon>
        <taxon>Ecdysozoa</taxon>
        <taxon>Nematoda</taxon>
        <taxon>Chromadorea</taxon>
        <taxon>Rhabditida</taxon>
        <taxon>Tylenchina</taxon>
        <taxon>Panagrolaimomorpha</taxon>
        <taxon>Panagrolaimoidea</taxon>
        <taxon>Panagrolaimidae</taxon>
        <taxon>Panagrellus</taxon>
    </lineage>
</organism>
<protein>
    <submittedName>
        <fullName evidence="8">G_PROTEIN_RECEP_F1_2 domain-containing protein</fullName>
    </submittedName>
</protein>